<evidence type="ECO:0000313" key="2">
    <source>
        <dbReference type="Proteomes" id="UP001633002"/>
    </source>
</evidence>
<dbReference type="Proteomes" id="UP001633002">
    <property type="component" value="Unassembled WGS sequence"/>
</dbReference>
<dbReference type="EMBL" id="JBJQOH010000003">
    <property type="protein sequence ID" value="KAL3692206.1"/>
    <property type="molecule type" value="Genomic_DNA"/>
</dbReference>
<sequence length="147" mass="16519">MCVFLLDDIKLLILSVVSFEIFLCFPSASDRSHLYSSASDVLKREDSAKGRFQSLSETDDNHVSSVTSSAPTFCPHCRTPGYEKELIGLAASNLSQIDILRRQRTSNKQLREVSITDQDYLDNVMQDVLGQLELKVMNVTGAHETYR</sequence>
<reference evidence="1 2" key="1">
    <citation type="submission" date="2024-09" db="EMBL/GenBank/DDBJ databases">
        <title>Chromosome-scale assembly of Riccia sorocarpa.</title>
        <authorList>
            <person name="Paukszto L."/>
        </authorList>
    </citation>
    <scope>NUCLEOTIDE SEQUENCE [LARGE SCALE GENOMIC DNA]</scope>
    <source>
        <strain evidence="1">LP-2024</strain>
        <tissue evidence="1">Aerial parts of the thallus</tissue>
    </source>
</reference>
<protein>
    <submittedName>
        <fullName evidence="1">Uncharacterized protein</fullName>
    </submittedName>
</protein>
<proteinExistence type="predicted"/>
<name>A0ABD3HMT8_9MARC</name>
<gene>
    <name evidence="1" type="ORF">R1sor_005857</name>
</gene>
<dbReference type="AlphaFoldDB" id="A0ABD3HMT8"/>
<keyword evidence="2" id="KW-1185">Reference proteome</keyword>
<organism evidence="1 2">
    <name type="scientific">Riccia sorocarpa</name>
    <dbReference type="NCBI Taxonomy" id="122646"/>
    <lineage>
        <taxon>Eukaryota</taxon>
        <taxon>Viridiplantae</taxon>
        <taxon>Streptophyta</taxon>
        <taxon>Embryophyta</taxon>
        <taxon>Marchantiophyta</taxon>
        <taxon>Marchantiopsida</taxon>
        <taxon>Marchantiidae</taxon>
        <taxon>Marchantiales</taxon>
        <taxon>Ricciaceae</taxon>
        <taxon>Riccia</taxon>
    </lineage>
</organism>
<comment type="caution">
    <text evidence="1">The sequence shown here is derived from an EMBL/GenBank/DDBJ whole genome shotgun (WGS) entry which is preliminary data.</text>
</comment>
<evidence type="ECO:0000313" key="1">
    <source>
        <dbReference type="EMBL" id="KAL3692206.1"/>
    </source>
</evidence>
<accession>A0ABD3HMT8</accession>